<evidence type="ECO:0000259" key="6">
    <source>
        <dbReference type="Pfam" id="PF08281"/>
    </source>
</evidence>
<keyword evidence="2" id="KW-0805">Transcription regulation</keyword>
<dbReference type="Gene3D" id="1.10.10.10">
    <property type="entry name" value="Winged helix-like DNA-binding domain superfamily/Winged helix DNA-binding domain"/>
    <property type="match status" value="1"/>
</dbReference>
<dbReference type="PANTHER" id="PTHR43133:SF25">
    <property type="entry name" value="RNA POLYMERASE SIGMA FACTOR RFAY-RELATED"/>
    <property type="match status" value="1"/>
</dbReference>
<dbReference type="InterPro" id="IPR013325">
    <property type="entry name" value="RNA_pol_sigma_r2"/>
</dbReference>
<reference evidence="7 8" key="1">
    <citation type="submission" date="2015-11" db="EMBL/GenBank/DDBJ databases">
        <title>Genomic Taxonomy of the Vibrionaceae.</title>
        <authorList>
            <person name="Gomez-Gil B."/>
            <person name="Enciso-Ibarra J."/>
        </authorList>
    </citation>
    <scope>NUCLEOTIDE SEQUENCE [LARGE SCALE GENOMIC DNA]</scope>
    <source>
        <strain evidence="7 8">CAIM 912</strain>
    </source>
</reference>
<feature type="domain" description="RNA polymerase sigma factor 70 region 4 type 2" evidence="6">
    <location>
        <begin position="109"/>
        <end position="160"/>
    </location>
</feature>
<dbReference type="PANTHER" id="PTHR43133">
    <property type="entry name" value="RNA POLYMERASE ECF-TYPE SIGMA FACTO"/>
    <property type="match status" value="1"/>
</dbReference>
<comment type="caution">
    <text evidence="7">The sequence shown here is derived from an EMBL/GenBank/DDBJ whole genome shotgun (WGS) entry which is preliminary data.</text>
</comment>
<name>A0A135IDA2_9GAMM</name>
<dbReference type="NCBIfam" id="TIGR02937">
    <property type="entry name" value="sigma70-ECF"/>
    <property type="match status" value="1"/>
</dbReference>
<dbReference type="Pfam" id="PF08281">
    <property type="entry name" value="Sigma70_r4_2"/>
    <property type="match status" value="1"/>
</dbReference>
<keyword evidence="8" id="KW-1185">Reference proteome</keyword>
<comment type="similarity">
    <text evidence="1">Belongs to the sigma-70 factor family. ECF subfamily.</text>
</comment>
<dbReference type="SUPFAM" id="SSF88946">
    <property type="entry name" value="Sigma2 domain of RNA polymerase sigma factors"/>
    <property type="match status" value="1"/>
</dbReference>
<dbReference type="GO" id="GO:0006352">
    <property type="term" value="P:DNA-templated transcription initiation"/>
    <property type="evidence" value="ECO:0007669"/>
    <property type="project" value="InterPro"/>
</dbReference>
<evidence type="ECO:0000313" key="8">
    <source>
        <dbReference type="Proteomes" id="UP000070529"/>
    </source>
</evidence>
<dbReference type="OrthoDB" id="9797134at2"/>
<accession>A0A135IDA2</accession>
<evidence type="ECO:0000313" key="7">
    <source>
        <dbReference type="EMBL" id="KXF83443.1"/>
    </source>
</evidence>
<sequence length="173" mass="20329">MWKLFKKKKRDVFDKALLNQLYRYAYSLSNEESLAFDLVQMSCEKTLRLDDPNKQTKPYMMTIIRHAFIDQYRRKHFELVVDTNELTEVIEDEARALKSLEDLQIEKENVALILAEVSPQERELLFLWAVEGLTIQEIASLTETPIGTLLSRLSRLRKRLIAKFGHLNEQVSL</sequence>
<dbReference type="InterPro" id="IPR036388">
    <property type="entry name" value="WH-like_DNA-bd_sf"/>
</dbReference>
<gene>
    <name evidence="7" type="ORF">ATN88_04695</name>
</gene>
<dbReference type="Proteomes" id="UP000070529">
    <property type="component" value="Unassembled WGS sequence"/>
</dbReference>
<feature type="domain" description="RNA polymerase sigma-70 region 2" evidence="5">
    <location>
        <begin position="16"/>
        <end position="75"/>
    </location>
</feature>
<keyword evidence="4" id="KW-0804">Transcription</keyword>
<dbReference type="Gene3D" id="1.10.1740.10">
    <property type="match status" value="1"/>
</dbReference>
<dbReference type="EMBL" id="LNTY01000006">
    <property type="protein sequence ID" value="KXF83443.1"/>
    <property type="molecule type" value="Genomic_DNA"/>
</dbReference>
<dbReference type="InterPro" id="IPR013249">
    <property type="entry name" value="RNA_pol_sigma70_r4_t2"/>
</dbReference>
<evidence type="ECO:0000256" key="4">
    <source>
        <dbReference type="ARBA" id="ARBA00023163"/>
    </source>
</evidence>
<dbReference type="SUPFAM" id="SSF88659">
    <property type="entry name" value="Sigma3 and sigma4 domains of RNA polymerase sigma factors"/>
    <property type="match status" value="1"/>
</dbReference>
<dbReference type="STRING" id="294935.ATN88_04695"/>
<dbReference type="InterPro" id="IPR013324">
    <property type="entry name" value="RNA_pol_sigma_r3/r4-like"/>
</dbReference>
<evidence type="ECO:0000256" key="1">
    <source>
        <dbReference type="ARBA" id="ARBA00010641"/>
    </source>
</evidence>
<evidence type="ECO:0000259" key="5">
    <source>
        <dbReference type="Pfam" id="PF04542"/>
    </source>
</evidence>
<protein>
    <submittedName>
        <fullName evidence="7">RNA polymerase subunit sigma-24</fullName>
    </submittedName>
</protein>
<keyword evidence="3" id="KW-0731">Sigma factor</keyword>
<evidence type="ECO:0000256" key="2">
    <source>
        <dbReference type="ARBA" id="ARBA00023015"/>
    </source>
</evidence>
<proteinExistence type="inferred from homology"/>
<dbReference type="Pfam" id="PF04542">
    <property type="entry name" value="Sigma70_r2"/>
    <property type="match status" value="1"/>
</dbReference>
<dbReference type="GO" id="GO:0003677">
    <property type="term" value="F:DNA binding"/>
    <property type="evidence" value="ECO:0007669"/>
    <property type="project" value="InterPro"/>
</dbReference>
<dbReference type="InterPro" id="IPR014284">
    <property type="entry name" value="RNA_pol_sigma-70_dom"/>
</dbReference>
<evidence type="ECO:0000256" key="3">
    <source>
        <dbReference type="ARBA" id="ARBA00023082"/>
    </source>
</evidence>
<dbReference type="InterPro" id="IPR007627">
    <property type="entry name" value="RNA_pol_sigma70_r2"/>
</dbReference>
<organism evidence="7 8">
    <name type="scientific">Enterovibrio coralii</name>
    <dbReference type="NCBI Taxonomy" id="294935"/>
    <lineage>
        <taxon>Bacteria</taxon>
        <taxon>Pseudomonadati</taxon>
        <taxon>Pseudomonadota</taxon>
        <taxon>Gammaproteobacteria</taxon>
        <taxon>Vibrionales</taxon>
        <taxon>Vibrionaceae</taxon>
        <taxon>Enterovibrio</taxon>
    </lineage>
</organism>
<dbReference type="GO" id="GO:0016987">
    <property type="term" value="F:sigma factor activity"/>
    <property type="evidence" value="ECO:0007669"/>
    <property type="project" value="UniProtKB-KW"/>
</dbReference>
<dbReference type="InterPro" id="IPR039425">
    <property type="entry name" value="RNA_pol_sigma-70-like"/>
</dbReference>
<dbReference type="AlphaFoldDB" id="A0A135IDA2"/>